<evidence type="ECO:0000256" key="4">
    <source>
        <dbReference type="SAM" id="MobiDB-lite"/>
    </source>
</evidence>
<evidence type="ECO:0000313" key="7">
    <source>
        <dbReference type="Proteomes" id="UP001274896"/>
    </source>
</evidence>
<dbReference type="CDD" id="cd01647">
    <property type="entry name" value="RT_LTR"/>
    <property type="match status" value="1"/>
</dbReference>
<dbReference type="Gene3D" id="3.30.70.270">
    <property type="match status" value="1"/>
</dbReference>
<comment type="similarity">
    <text evidence="1">Belongs to the beta type-B retroviral polymerase family. HERV class-II K(HML-2) pol subfamily.</text>
</comment>
<dbReference type="InterPro" id="IPR043502">
    <property type="entry name" value="DNA/RNA_pol_sf"/>
</dbReference>
<evidence type="ECO:0000313" key="6">
    <source>
        <dbReference type="EMBL" id="KAK3547892.1"/>
    </source>
</evidence>
<dbReference type="EMBL" id="JAUCMX010000004">
    <property type="protein sequence ID" value="KAK3547892.1"/>
    <property type="molecule type" value="Genomic_DNA"/>
</dbReference>
<dbReference type="AlphaFoldDB" id="A0AAE0V7V6"/>
<dbReference type="InterPro" id="IPR041577">
    <property type="entry name" value="RT_RNaseH_2"/>
</dbReference>
<sequence>MKRGGTGTSSCHTSSSPPQASTGFTTFELLFGRQHRGLLDVAREAWEGQHSPFRSVIDYVQDMQTRIDRVGPIVREHMKAAKRDQQQIYNRPAHPIVVVPKPNGYLRLCNDFRKLNQISEFDSYPLPRVDNLIEHLRKARFVSTLDLTKGYWQLALAPDARPKTAFSTSGGHWQYRILPFGLRGAPATFQHLMDIALRPYRTFTAAYLDDVLIHSSTWVDHLFHLREVLSGLQTANPQKCHLGLTKAQYPGYCIGQGLLRPQDKKVEAIRKYTQPTTKKQVLWMGETKQAFQELKTALTSRPMLRNPNFNLPFSLHTIATDTRLGAVLSCP</sequence>
<dbReference type="Pfam" id="PF00078">
    <property type="entry name" value="RVT_1"/>
    <property type="match status" value="1"/>
</dbReference>
<dbReference type="EC" id="3.1.26.4" evidence="2"/>
<dbReference type="SUPFAM" id="SSF56672">
    <property type="entry name" value="DNA/RNA polymerases"/>
    <property type="match status" value="1"/>
</dbReference>
<evidence type="ECO:0000256" key="2">
    <source>
        <dbReference type="ARBA" id="ARBA00012180"/>
    </source>
</evidence>
<name>A0AAE0V7V6_9TELE</name>
<accession>A0AAE0V7V6</accession>
<gene>
    <name evidence="6" type="ORF">QTP70_000347</name>
</gene>
<comment type="caution">
    <text evidence="6">The sequence shown here is derived from an EMBL/GenBank/DDBJ whole genome shotgun (WGS) entry which is preliminary data.</text>
</comment>
<dbReference type="Pfam" id="PF17919">
    <property type="entry name" value="RT_RNaseH_2"/>
    <property type="match status" value="1"/>
</dbReference>
<reference evidence="6" key="1">
    <citation type="submission" date="2023-06" db="EMBL/GenBank/DDBJ databases">
        <title>Male Hemibagrus guttatus genome.</title>
        <authorList>
            <person name="Bian C."/>
        </authorList>
    </citation>
    <scope>NUCLEOTIDE SEQUENCE</scope>
    <source>
        <strain evidence="6">Male_cb2023</strain>
        <tissue evidence="6">Muscle</tissue>
    </source>
</reference>
<feature type="region of interest" description="Disordered" evidence="4">
    <location>
        <begin position="1"/>
        <end position="20"/>
    </location>
</feature>
<dbReference type="Proteomes" id="UP001274896">
    <property type="component" value="Unassembled WGS sequence"/>
</dbReference>
<evidence type="ECO:0000256" key="3">
    <source>
        <dbReference type="ARBA" id="ARBA00023268"/>
    </source>
</evidence>
<dbReference type="PROSITE" id="PS50878">
    <property type="entry name" value="RT_POL"/>
    <property type="match status" value="1"/>
</dbReference>
<keyword evidence="3" id="KW-0511">Multifunctional enzyme</keyword>
<evidence type="ECO:0000259" key="5">
    <source>
        <dbReference type="PROSITE" id="PS50878"/>
    </source>
</evidence>
<dbReference type="InterPro" id="IPR000477">
    <property type="entry name" value="RT_dom"/>
</dbReference>
<dbReference type="Gene3D" id="3.10.10.10">
    <property type="entry name" value="HIV Type 1 Reverse Transcriptase, subunit A, domain 1"/>
    <property type="match status" value="1"/>
</dbReference>
<feature type="domain" description="Reverse transcriptase" evidence="5">
    <location>
        <begin position="80"/>
        <end position="288"/>
    </location>
</feature>
<dbReference type="InterPro" id="IPR050951">
    <property type="entry name" value="Retrovirus_Pol_polyprotein"/>
</dbReference>
<organism evidence="6 7">
    <name type="scientific">Hemibagrus guttatus</name>
    <dbReference type="NCBI Taxonomy" id="175788"/>
    <lineage>
        <taxon>Eukaryota</taxon>
        <taxon>Metazoa</taxon>
        <taxon>Chordata</taxon>
        <taxon>Craniata</taxon>
        <taxon>Vertebrata</taxon>
        <taxon>Euteleostomi</taxon>
        <taxon>Actinopterygii</taxon>
        <taxon>Neopterygii</taxon>
        <taxon>Teleostei</taxon>
        <taxon>Ostariophysi</taxon>
        <taxon>Siluriformes</taxon>
        <taxon>Bagridae</taxon>
        <taxon>Hemibagrus</taxon>
    </lineage>
</organism>
<dbReference type="PANTHER" id="PTHR37984">
    <property type="entry name" value="PROTEIN CBG26694"/>
    <property type="match status" value="1"/>
</dbReference>
<proteinExistence type="inferred from homology"/>
<dbReference type="InterPro" id="IPR043128">
    <property type="entry name" value="Rev_trsase/Diguanyl_cyclase"/>
</dbReference>
<dbReference type="PANTHER" id="PTHR37984:SF5">
    <property type="entry name" value="PROTEIN NYNRIN-LIKE"/>
    <property type="match status" value="1"/>
</dbReference>
<evidence type="ECO:0000256" key="1">
    <source>
        <dbReference type="ARBA" id="ARBA00010879"/>
    </source>
</evidence>
<dbReference type="GO" id="GO:0004523">
    <property type="term" value="F:RNA-DNA hybrid ribonuclease activity"/>
    <property type="evidence" value="ECO:0007669"/>
    <property type="project" value="UniProtKB-EC"/>
</dbReference>
<keyword evidence="7" id="KW-1185">Reference proteome</keyword>
<protein>
    <recommendedName>
        <fullName evidence="2">ribonuclease H</fullName>
        <ecNumber evidence="2">3.1.26.4</ecNumber>
    </recommendedName>
</protein>